<feature type="transmembrane region" description="Helical" evidence="1">
    <location>
        <begin position="29"/>
        <end position="53"/>
    </location>
</feature>
<reference evidence="2" key="1">
    <citation type="journal article" date="2023" name="Mol. Phylogenet. Evol.">
        <title>Genome-scale phylogeny and comparative genomics of the fungal order Sordariales.</title>
        <authorList>
            <person name="Hensen N."/>
            <person name="Bonometti L."/>
            <person name="Westerberg I."/>
            <person name="Brannstrom I.O."/>
            <person name="Guillou S."/>
            <person name="Cros-Aarteil S."/>
            <person name="Calhoun S."/>
            <person name="Haridas S."/>
            <person name="Kuo A."/>
            <person name="Mondo S."/>
            <person name="Pangilinan J."/>
            <person name="Riley R."/>
            <person name="LaButti K."/>
            <person name="Andreopoulos B."/>
            <person name="Lipzen A."/>
            <person name="Chen C."/>
            <person name="Yan M."/>
            <person name="Daum C."/>
            <person name="Ng V."/>
            <person name="Clum A."/>
            <person name="Steindorff A."/>
            <person name="Ohm R.A."/>
            <person name="Martin F."/>
            <person name="Silar P."/>
            <person name="Natvig D.O."/>
            <person name="Lalanne C."/>
            <person name="Gautier V."/>
            <person name="Ament-Velasquez S.L."/>
            <person name="Kruys A."/>
            <person name="Hutchinson M.I."/>
            <person name="Powell A.J."/>
            <person name="Barry K."/>
            <person name="Miller A.N."/>
            <person name="Grigoriev I.V."/>
            <person name="Debuchy R."/>
            <person name="Gladieux P."/>
            <person name="Hiltunen Thoren M."/>
            <person name="Johannesson H."/>
        </authorList>
    </citation>
    <scope>NUCLEOTIDE SEQUENCE</scope>
    <source>
        <strain evidence="2">FGSC 1904</strain>
    </source>
</reference>
<keyword evidence="1" id="KW-0812">Transmembrane</keyword>
<organism evidence="2 3">
    <name type="scientific">Sordaria brevicollis</name>
    <dbReference type="NCBI Taxonomy" id="83679"/>
    <lineage>
        <taxon>Eukaryota</taxon>
        <taxon>Fungi</taxon>
        <taxon>Dikarya</taxon>
        <taxon>Ascomycota</taxon>
        <taxon>Pezizomycotina</taxon>
        <taxon>Sordariomycetes</taxon>
        <taxon>Sordariomycetidae</taxon>
        <taxon>Sordariales</taxon>
        <taxon>Sordariaceae</taxon>
        <taxon>Sordaria</taxon>
    </lineage>
</organism>
<evidence type="ECO:0000313" key="3">
    <source>
        <dbReference type="Proteomes" id="UP001281003"/>
    </source>
</evidence>
<feature type="transmembrane region" description="Helical" evidence="1">
    <location>
        <begin position="65"/>
        <end position="84"/>
    </location>
</feature>
<evidence type="ECO:0000256" key="1">
    <source>
        <dbReference type="SAM" id="Phobius"/>
    </source>
</evidence>
<gene>
    <name evidence="2" type="ORF">B0T20DRAFT_226035</name>
</gene>
<name>A0AAE0PCX7_SORBR</name>
<accession>A0AAE0PCX7</accession>
<sequence>METEMGRVIFFWGGNFNGGLMFTKPGNPLGALGLFDFCWGVCFVFLSLSLSLSDTHNCNYFERTAWYEQALFTLLLELFGSVFFSRAVSYLHPDFGTALLFLLVVIS</sequence>
<dbReference type="Proteomes" id="UP001281003">
    <property type="component" value="Unassembled WGS sequence"/>
</dbReference>
<reference evidence="2" key="2">
    <citation type="submission" date="2023-07" db="EMBL/GenBank/DDBJ databases">
        <authorList>
            <consortium name="Lawrence Berkeley National Laboratory"/>
            <person name="Haridas S."/>
            <person name="Hensen N."/>
            <person name="Bonometti L."/>
            <person name="Westerberg I."/>
            <person name="Brannstrom I.O."/>
            <person name="Guillou S."/>
            <person name="Cros-Aarteil S."/>
            <person name="Calhoun S."/>
            <person name="Kuo A."/>
            <person name="Mondo S."/>
            <person name="Pangilinan J."/>
            <person name="Riley R."/>
            <person name="LaButti K."/>
            <person name="Andreopoulos B."/>
            <person name="Lipzen A."/>
            <person name="Chen C."/>
            <person name="Yanf M."/>
            <person name="Daum C."/>
            <person name="Ng V."/>
            <person name="Clum A."/>
            <person name="Steindorff A."/>
            <person name="Ohm R."/>
            <person name="Martin F."/>
            <person name="Silar P."/>
            <person name="Natvig D."/>
            <person name="Lalanne C."/>
            <person name="Gautier V."/>
            <person name="Ament-velasquez S.L."/>
            <person name="Kruys A."/>
            <person name="Hutchinson M.I."/>
            <person name="Powell A.J."/>
            <person name="Barry K."/>
            <person name="Miller A.N."/>
            <person name="Grigoriev I.V."/>
            <person name="Debuchy R."/>
            <person name="Gladieux P."/>
            <person name="Thoren M.H."/>
            <person name="Johannesson H."/>
        </authorList>
    </citation>
    <scope>NUCLEOTIDE SEQUENCE</scope>
    <source>
        <strain evidence="2">FGSC 1904</strain>
    </source>
</reference>
<keyword evidence="1" id="KW-0472">Membrane</keyword>
<protein>
    <submittedName>
        <fullName evidence="2">Uncharacterized protein</fullName>
    </submittedName>
</protein>
<keyword evidence="3" id="KW-1185">Reference proteome</keyword>
<dbReference type="EMBL" id="JAUTDP010000007">
    <property type="protein sequence ID" value="KAK3397651.1"/>
    <property type="molecule type" value="Genomic_DNA"/>
</dbReference>
<comment type="caution">
    <text evidence="2">The sequence shown here is derived from an EMBL/GenBank/DDBJ whole genome shotgun (WGS) entry which is preliminary data.</text>
</comment>
<keyword evidence="1" id="KW-1133">Transmembrane helix</keyword>
<proteinExistence type="predicted"/>
<evidence type="ECO:0000313" key="2">
    <source>
        <dbReference type="EMBL" id="KAK3397651.1"/>
    </source>
</evidence>
<dbReference type="AlphaFoldDB" id="A0AAE0PCX7"/>